<comment type="caution">
    <text evidence="2">The sequence shown here is derived from an EMBL/GenBank/DDBJ whole genome shotgun (WGS) entry which is preliminary data.</text>
</comment>
<dbReference type="EMBL" id="CAKLBY020000286">
    <property type="protein sequence ID" value="CAK7943002.1"/>
    <property type="molecule type" value="Genomic_DNA"/>
</dbReference>
<feature type="compositionally biased region" description="Acidic residues" evidence="1">
    <location>
        <begin position="206"/>
        <end position="222"/>
    </location>
</feature>
<reference evidence="2" key="1">
    <citation type="submission" date="2024-01" db="EMBL/GenBank/DDBJ databases">
        <authorList>
            <person name="Webb A."/>
        </authorList>
    </citation>
    <scope>NUCLEOTIDE SEQUENCE</scope>
    <source>
        <strain evidence="2">Pm1</strain>
    </source>
</reference>
<evidence type="ECO:0000313" key="3">
    <source>
        <dbReference type="Proteomes" id="UP001162060"/>
    </source>
</evidence>
<gene>
    <name evidence="2" type="ORF">PM001_LOCUS28152</name>
</gene>
<feature type="region of interest" description="Disordered" evidence="1">
    <location>
        <begin position="187"/>
        <end position="246"/>
    </location>
</feature>
<proteinExistence type="predicted"/>
<organism evidence="2 3">
    <name type="scientific">Peronospora matthiolae</name>
    <dbReference type="NCBI Taxonomy" id="2874970"/>
    <lineage>
        <taxon>Eukaryota</taxon>
        <taxon>Sar</taxon>
        <taxon>Stramenopiles</taxon>
        <taxon>Oomycota</taxon>
        <taxon>Peronosporomycetes</taxon>
        <taxon>Peronosporales</taxon>
        <taxon>Peronosporaceae</taxon>
        <taxon>Peronospora</taxon>
    </lineage>
</organism>
<evidence type="ECO:0000256" key="1">
    <source>
        <dbReference type="SAM" id="MobiDB-lite"/>
    </source>
</evidence>
<accession>A0AAV1V9L2</accession>
<dbReference type="AlphaFoldDB" id="A0AAV1V9L2"/>
<protein>
    <submittedName>
        <fullName evidence="2">Uncharacterized protein</fullName>
    </submittedName>
</protein>
<name>A0AAV1V9L2_9STRA</name>
<sequence length="268" mass="28881">MASSSPALQRPRVRLPLLPRAFWLRQCPRVSALPPQPLKTPERLLAYPAGLALRCPTGYRFKTCKIYRATAPRVLAGSSRVRKHVLRPLSLMRAPSQTWDGHETMQTLMLGPAGRQACCPTESSPDYFRASAPRVPTGCTRVLRRVRRLPPALPPAPTAPSPPRAPRMLLLDPAGRQKCCPTGFIMGQRFQPQRPAPWGASHGPSDPEDSDSNDGMASDDTDASSLDNDAATAHPSDDDRIGQVATELPARAGYTAVATAAPVCNGAP</sequence>
<evidence type="ECO:0000313" key="2">
    <source>
        <dbReference type="EMBL" id="CAK7943002.1"/>
    </source>
</evidence>
<dbReference type="Proteomes" id="UP001162060">
    <property type="component" value="Unassembled WGS sequence"/>
</dbReference>